<dbReference type="SMART" id="SM00342">
    <property type="entry name" value="HTH_ARAC"/>
    <property type="match status" value="1"/>
</dbReference>
<dbReference type="AlphaFoldDB" id="A0A8J7WA79"/>
<dbReference type="PROSITE" id="PS01124">
    <property type="entry name" value="HTH_ARAC_FAMILY_2"/>
    <property type="match status" value="1"/>
</dbReference>
<dbReference type="PANTHER" id="PTHR43280">
    <property type="entry name" value="ARAC-FAMILY TRANSCRIPTIONAL REGULATOR"/>
    <property type="match status" value="1"/>
</dbReference>
<feature type="domain" description="HTH araC/xylS-type" evidence="4">
    <location>
        <begin position="185"/>
        <end position="283"/>
    </location>
</feature>
<protein>
    <submittedName>
        <fullName evidence="5">Helix-turn-helix domain-containing protein</fullName>
    </submittedName>
</protein>
<keyword evidence="3" id="KW-0804">Transcription</keyword>
<evidence type="ECO:0000256" key="3">
    <source>
        <dbReference type="ARBA" id="ARBA00023163"/>
    </source>
</evidence>
<evidence type="ECO:0000256" key="1">
    <source>
        <dbReference type="ARBA" id="ARBA00023015"/>
    </source>
</evidence>
<dbReference type="EMBL" id="JAGTUU010000002">
    <property type="protein sequence ID" value="MBS0123785.1"/>
    <property type="molecule type" value="Genomic_DNA"/>
</dbReference>
<dbReference type="GO" id="GO:0003700">
    <property type="term" value="F:DNA-binding transcription factor activity"/>
    <property type="evidence" value="ECO:0007669"/>
    <property type="project" value="InterPro"/>
</dbReference>
<comment type="caution">
    <text evidence="5">The sequence shown here is derived from an EMBL/GenBank/DDBJ whole genome shotgun (WGS) entry which is preliminary data.</text>
</comment>
<dbReference type="RefSeq" id="WP_212535740.1">
    <property type="nucleotide sequence ID" value="NZ_JAGTUU010000002.1"/>
</dbReference>
<dbReference type="InterPro" id="IPR009057">
    <property type="entry name" value="Homeodomain-like_sf"/>
</dbReference>
<gene>
    <name evidence="5" type="ORF">KB874_06515</name>
</gene>
<dbReference type="GO" id="GO:0043565">
    <property type="term" value="F:sequence-specific DNA binding"/>
    <property type="evidence" value="ECO:0007669"/>
    <property type="project" value="InterPro"/>
</dbReference>
<evidence type="ECO:0000256" key="2">
    <source>
        <dbReference type="ARBA" id="ARBA00023125"/>
    </source>
</evidence>
<name>A0A8J7WA79_9RHOB</name>
<sequence>MPHTRSGGLADAEDTPVRAERFRAALQTRVIGRVGIEGPQSFRALHLERGTGRLRRQDEDIAFVGPVLAWFPWTETQRVELGAGAQGTHLMLGSGALERALRQKPEAAQLRLLAGSPALLPLGRSDETRQAVRSCVDGILVETARAGLMGGAVIDSLLHVLLVLLYRDQPQATRAEAGGARALATRFTALVESHFRAHWTVQRYAAALGISRDRLNDICLRAYGRTPGALIRARLYQEARLYLENAPLSLDQIAALLGFSGTAQFSRFFKAQGGLPPGRYRASLRGAEGTVPMVPTAPYAWP</sequence>
<dbReference type="Pfam" id="PF12833">
    <property type="entry name" value="HTH_18"/>
    <property type="match status" value="1"/>
</dbReference>
<keyword evidence="6" id="KW-1185">Reference proteome</keyword>
<dbReference type="InterPro" id="IPR018060">
    <property type="entry name" value="HTH_AraC"/>
</dbReference>
<organism evidence="5 6">
    <name type="scientific">Thetidibacter halocola</name>
    <dbReference type="NCBI Taxonomy" id="2827239"/>
    <lineage>
        <taxon>Bacteria</taxon>
        <taxon>Pseudomonadati</taxon>
        <taxon>Pseudomonadota</taxon>
        <taxon>Alphaproteobacteria</taxon>
        <taxon>Rhodobacterales</taxon>
        <taxon>Roseobacteraceae</taxon>
        <taxon>Thetidibacter</taxon>
    </lineage>
</organism>
<keyword evidence="1" id="KW-0805">Transcription regulation</keyword>
<evidence type="ECO:0000313" key="6">
    <source>
        <dbReference type="Proteomes" id="UP000681356"/>
    </source>
</evidence>
<proteinExistence type="predicted"/>
<reference evidence="5" key="1">
    <citation type="submission" date="2021-04" db="EMBL/GenBank/DDBJ databases">
        <authorList>
            <person name="Yoon J."/>
        </authorList>
    </citation>
    <scope>NUCLEOTIDE SEQUENCE</scope>
    <source>
        <strain evidence="5">KMU-90</strain>
    </source>
</reference>
<accession>A0A8J7WA79</accession>
<dbReference type="PANTHER" id="PTHR43280:SF32">
    <property type="entry name" value="TRANSCRIPTIONAL REGULATORY PROTEIN"/>
    <property type="match status" value="1"/>
</dbReference>
<dbReference type="SUPFAM" id="SSF46689">
    <property type="entry name" value="Homeodomain-like"/>
    <property type="match status" value="1"/>
</dbReference>
<dbReference type="Gene3D" id="1.10.10.60">
    <property type="entry name" value="Homeodomain-like"/>
    <property type="match status" value="1"/>
</dbReference>
<evidence type="ECO:0000313" key="5">
    <source>
        <dbReference type="EMBL" id="MBS0123785.1"/>
    </source>
</evidence>
<dbReference type="Proteomes" id="UP000681356">
    <property type="component" value="Unassembled WGS sequence"/>
</dbReference>
<keyword evidence="2" id="KW-0238">DNA-binding</keyword>
<evidence type="ECO:0000259" key="4">
    <source>
        <dbReference type="PROSITE" id="PS01124"/>
    </source>
</evidence>